<evidence type="ECO:0000313" key="16">
    <source>
        <dbReference type="EMBL" id="APA13504.1"/>
    </source>
</evidence>
<feature type="compositionally biased region" description="Low complexity" evidence="13">
    <location>
        <begin position="594"/>
        <end position="606"/>
    </location>
</feature>
<comment type="catalytic activity">
    <reaction evidence="11">
        <text>ATP + H2O = ADP + phosphate + H(+)</text>
        <dbReference type="Rhea" id="RHEA:13065"/>
        <dbReference type="ChEBI" id="CHEBI:15377"/>
        <dbReference type="ChEBI" id="CHEBI:15378"/>
        <dbReference type="ChEBI" id="CHEBI:30616"/>
        <dbReference type="ChEBI" id="CHEBI:43474"/>
        <dbReference type="ChEBI" id="CHEBI:456216"/>
    </reaction>
    <physiologicalReaction direction="left-to-right" evidence="11">
        <dbReference type="Rhea" id="RHEA:13066"/>
    </physiologicalReaction>
</comment>
<dbReference type="PANTHER" id="PTHR23070">
    <property type="entry name" value="BCS1 AAA-TYPE ATPASE"/>
    <property type="match status" value="1"/>
</dbReference>
<feature type="compositionally biased region" description="Polar residues" evidence="13">
    <location>
        <begin position="562"/>
        <end position="571"/>
    </location>
</feature>
<keyword evidence="3" id="KW-0812">Transmembrane</keyword>
<feature type="compositionally biased region" description="Basic residues" evidence="13">
    <location>
        <begin position="423"/>
        <end position="447"/>
    </location>
</feature>
<evidence type="ECO:0000256" key="3">
    <source>
        <dbReference type="ARBA" id="ARBA00022692"/>
    </source>
</evidence>
<evidence type="ECO:0000313" key="17">
    <source>
        <dbReference type="Proteomes" id="UP000177798"/>
    </source>
</evidence>
<dbReference type="Gene3D" id="3.40.50.300">
    <property type="entry name" value="P-loop containing nucleotide triphosphate hydrolases"/>
    <property type="match status" value="1"/>
</dbReference>
<dbReference type="VEuPathDB" id="FungiDB:sscle_11g082740"/>
<keyword evidence="5" id="KW-0999">Mitochondrion inner membrane</keyword>
<protein>
    <recommendedName>
        <fullName evidence="18">AAA+ ATPase domain-containing protein</fullName>
    </recommendedName>
</protein>
<dbReference type="RefSeq" id="XP_001591240.1">
    <property type="nucleotide sequence ID" value="XM_001591190.1"/>
</dbReference>
<evidence type="ECO:0000256" key="10">
    <source>
        <dbReference type="ARBA" id="ARBA00023136"/>
    </source>
</evidence>
<dbReference type="GO" id="GO:0016887">
    <property type="term" value="F:ATP hydrolysis activity"/>
    <property type="evidence" value="ECO:0007669"/>
    <property type="project" value="InterPro"/>
</dbReference>
<evidence type="ECO:0000256" key="2">
    <source>
        <dbReference type="ARBA" id="ARBA00007448"/>
    </source>
</evidence>
<feature type="region of interest" description="Disordered" evidence="13">
    <location>
        <begin position="400"/>
        <end position="458"/>
    </location>
</feature>
<dbReference type="InterPro" id="IPR003593">
    <property type="entry name" value="AAA+_ATPase"/>
</dbReference>
<evidence type="ECO:0000256" key="9">
    <source>
        <dbReference type="ARBA" id="ARBA00023128"/>
    </source>
</evidence>
<dbReference type="InterPro" id="IPR014851">
    <property type="entry name" value="BCS1_N"/>
</dbReference>
<feature type="domain" description="AAA+ ATPase" evidence="14">
    <location>
        <begin position="328"/>
        <end position="508"/>
    </location>
</feature>
<dbReference type="InterPro" id="IPR050747">
    <property type="entry name" value="Mitochondrial_chaperone_BCS1"/>
</dbReference>
<feature type="compositionally biased region" description="Polar residues" evidence="13">
    <location>
        <begin position="534"/>
        <end position="545"/>
    </location>
</feature>
<dbReference type="Proteomes" id="UP000177798">
    <property type="component" value="Chromosome 11"/>
</dbReference>
<dbReference type="GO" id="GO:0005524">
    <property type="term" value="F:ATP binding"/>
    <property type="evidence" value="ECO:0007669"/>
    <property type="project" value="UniProtKB-KW"/>
</dbReference>
<dbReference type="SMART" id="SM01024">
    <property type="entry name" value="BCS1_N"/>
    <property type="match status" value="1"/>
</dbReference>
<dbReference type="KEGG" id="ssl:SS1G_07866"/>
<dbReference type="SUPFAM" id="SSF52540">
    <property type="entry name" value="P-loop containing nucleoside triphosphate hydrolases"/>
    <property type="match status" value="1"/>
</dbReference>
<comment type="subcellular location">
    <subcellularLocation>
        <location evidence="1">Mitochondrion inner membrane</location>
        <topology evidence="1">Single-pass membrane protein</topology>
    </subcellularLocation>
</comment>
<dbReference type="OMA" id="IFIRMYS"/>
<feature type="domain" description="BCS1 N-terminal" evidence="15">
    <location>
        <begin position="87"/>
        <end position="295"/>
    </location>
</feature>
<evidence type="ECO:0000256" key="7">
    <source>
        <dbReference type="ARBA" id="ARBA00022840"/>
    </source>
</evidence>
<evidence type="ECO:0000256" key="13">
    <source>
        <dbReference type="SAM" id="MobiDB-lite"/>
    </source>
</evidence>
<dbReference type="GO" id="GO:0005743">
    <property type="term" value="C:mitochondrial inner membrane"/>
    <property type="evidence" value="ECO:0007669"/>
    <property type="project" value="UniProtKB-SubCell"/>
</dbReference>
<feature type="region of interest" description="Disordered" evidence="13">
    <location>
        <begin position="531"/>
        <end position="606"/>
    </location>
</feature>
<evidence type="ECO:0000256" key="1">
    <source>
        <dbReference type="ARBA" id="ARBA00004434"/>
    </source>
</evidence>
<feature type="compositionally biased region" description="Basic and acidic residues" evidence="13">
    <location>
        <begin position="448"/>
        <end position="457"/>
    </location>
</feature>
<keyword evidence="6" id="KW-0378">Hydrolase</keyword>
<name>A0A1D9QEY6_SCLS1</name>
<evidence type="ECO:0000259" key="15">
    <source>
        <dbReference type="SMART" id="SM01024"/>
    </source>
</evidence>
<dbReference type="OrthoDB" id="10251412at2759"/>
<evidence type="ECO:0000256" key="12">
    <source>
        <dbReference type="RuleBase" id="RU003651"/>
    </source>
</evidence>
<sequence length="688" mass="76982">MVPVVSPFLRTSTTSYEEMNAMDLDAVLEALHQNLSVSSNSSTTATLLGGLLPTTLLENLIPGYGYIHKIVLQTVGFDITLLVSLFAVLWLGSKAFDALWSWVWTFVGRNWMSDISISSRDEIHDEVIQFLAHKYQMKPSRSLQAETARRGYWDLDNEDAVTLTQLDGTGTTQWLNFADQDSKAKPQYTPSMGASHSFWHNGRYFRVRRSEKTVFSSSSYDDNPVSDQQILRISCYGRSTTPIKGFLQEAKEYSNRNHSAKTIIRRPATKERRSWGGRSSWIEVARRPCRPMRTVVLDEVMKNKVLRDINEYLNPSTARWYAIRGIPYRRGYLFHGPPGTGKTSLTFALAGVFGLNIYVVSLLEPTLTEEELGNLFTNLPPRCIVLLEDIDTAGLTRVNEDKVESADESSSDSSSSENEAITKKHKKGKGKSGRGRHGRGSKKSKKSKKDDDDDKKGISLSGLLNIIDGVASHEGRVLVMTTNHPEKLDEALIRPGRVDCQVAFTNATRHQIKEIFERMYSKDPPREKLIAATSPATSPVPQIQSPLKEEEEEEKTPLLSFTPETPLQNPKINHPNPVASSIPQKRPLTPPDTPITTETETKSPTPMEKKTLTIADIENDGEEEILAPGELSTLATQFAEHIEDFMFSPAEVQGFLLTRKKAPRKAVVEIGAWVEVTRKSKVEGQKFS</sequence>
<dbReference type="Pfam" id="PF00004">
    <property type="entry name" value="AAA"/>
    <property type="match status" value="2"/>
</dbReference>
<dbReference type="InterPro" id="IPR057495">
    <property type="entry name" value="AAA_lid_BCS1"/>
</dbReference>
<organism evidence="16 17">
    <name type="scientific">Sclerotinia sclerotiorum (strain ATCC 18683 / 1980 / Ss-1)</name>
    <name type="common">White mold</name>
    <name type="synonym">Whetzelinia sclerotiorum</name>
    <dbReference type="NCBI Taxonomy" id="665079"/>
    <lineage>
        <taxon>Eukaryota</taxon>
        <taxon>Fungi</taxon>
        <taxon>Dikarya</taxon>
        <taxon>Ascomycota</taxon>
        <taxon>Pezizomycotina</taxon>
        <taxon>Leotiomycetes</taxon>
        <taxon>Helotiales</taxon>
        <taxon>Sclerotiniaceae</taxon>
        <taxon>Sclerotinia</taxon>
    </lineage>
</organism>
<dbReference type="Pfam" id="PF08740">
    <property type="entry name" value="BCS1_N"/>
    <property type="match status" value="1"/>
</dbReference>
<keyword evidence="8" id="KW-1133">Transmembrane helix</keyword>
<dbReference type="Pfam" id="PF25426">
    <property type="entry name" value="AAA_lid_BCS1"/>
    <property type="match status" value="1"/>
</dbReference>
<reference evidence="17" key="1">
    <citation type="journal article" date="2017" name="Genome Biol. Evol.">
        <title>The complete genome sequence of the phytopathogenic fungus Sclerotinia sclerotiorum reveals insights into the genome architecture of broad host range pathogens.</title>
        <authorList>
            <person name="Derbyshire M."/>
            <person name="Denton-Giles M."/>
            <person name="Hegedus D."/>
            <person name="Seifbarghy S."/>
            <person name="Rollins J."/>
            <person name="van Kan J."/>
            <person name="Seidl M.F."/>
            <person name="Faino L."/>
            <person name="Mbengue M."/>
            <person name="Navaud O."/>
            <person name="Raffaele S."/>
            <person name="Hammond-Kosack K."/>
            <person name="Heard S."/>
            <person name="Oliver R."/>
        </authorList>
    </citation>
    <scope>NUCLEOTIDE SEQUENCE [LARGE SCALE GENOMIC DNA]</scope>
    <source>
        <strain evidence="17">ATCC 18683 / 1980 / Ss-1</strain>
    </source>
</reference>
<dbReference type="EMBL" id="CP017824">
    <property type="protein sequence ID" value="APA13504.1"/>
    <property type="molecule type" value="Genomic_DNA"/>
</dbReference>
<dbReference type="InterPro" id="IPR003959">
    <property type="entry name" value="ATPase_AAA_core"/>
</dbReference>
<dbReference type="PROSITE" id="PS00674">
    <property type="entry name" value="AAA"/>
    <property type="match status" value="1"/>
</dbReference>
<evidence type="ECO:0000256" key="6">
    <source>
        <dbReference type="ARBA" id="ARBA00022801"/>
    </source>
</evidence>
<evidence type="ECO:0008006" key="18">
    <source>
        <dbReference type="Google" id="ProtNLM"/>
    </source>
</evidence>
<keyword evidence="7 12" id="KW-0067">ATP-binding</keyword>
<evidence type="ECO:0000256" key="5">
    <source>
        <dbReference type="ARBA" id="ARBA00022792"/>
    </source>
</evidence>
<keyword evidence="9" id="KW-0496">Mitochondrion</keyword>
<evidence type="ECO:0000256" key="11">
    <source>
        <dbReference type="ARBA" id="ARBA00048778"/>
    </source>
</evidence>
<gene>
    <name evidence="16" type="ORF">sscle_11g082740</name>
</gene>
<keyword evidence="10" id="KW-0472">Membrane</keyword>
<evidence type="ECO:0000256" key="8">
    <source>
        <dbReference type="ARBA" id="ARBA00022989"/>
    </source>
</evidence>
<dbReference type="InterPro" id="IPR027417">
    <property type="entry name" value="P-loop_NTPase"/>
</dbReference>
<accession>A0A1D9QEY6</accession>
<evidence type="ECO:0000256" key="4">
    <source>
        <dbReference type="ARBA" id="ARBA00022741"/>
    </source>
</evidence>
<evidence type="ECO:0000259" key="14">
    <source>
        <dbReference type="SMART" id="SM00382"/>
    </source>
</evidence>
<keyword evidence="4 12" id="KW-0547">Nucleotide-binding</keyword>
<dbReference type="SMART" id="SM00382">
    <property type="entry name" value="AAA"/>
    <property type="match status" value="1"/>
</dbReference>
<proteinExistence type="inferred from homology"/>
<dbReference type="InterPro" id="IPR003960">
    <property type="entry name" value="ATPase_AAA_CS"/>
</dbReference>
<dbReference type="AlphaFoldDB" id="A0A1D9QEY6"/>
<comment type="similarity">
    <text evidence="2">Belongs to the AAA ATPase family. BCS1 subfamily.</text>
</comment>